<dbReference type="AlphaFoldDB" id="A0A4U8YP79"/>
<accession>A0A4U8YP79</accession>
<name>A0A4U8YP79_9BACT</name>
<sequence>MREKVTEVMQRIAFLEKDLDLQKHILRALPADEEAQGREVLSAIAEIKGKIDACRQEIKALDPEEYDRMIRFEGAAAAFKKAAEGREFVSVIDLNTHVECRIETVDGSSIDCLVKARDSTGEWLIMTVDGEVMTLGADQVPEEGV</sequence>
<dbReference type="Proteomes" id="UP000507962">
    <property type="component" value="Unassembled WGS sequence"/>
</dbReference>
<evidence type="ECO:0000313" key="2">
    <source>
        <dbReference type="Proteomes" id="UP000507962"/>
    </source>
</evidence>
<dbReference type="EMBL" id="CAADHO010000007">
    <property type="protein sequence ID" value="VFQ45986.1"/>
    <property type="molecule type" value="Genomic_DNA"/>
</dbReference>
<organism evidence="1 2">
    <name type="scientific">Desulfoluna butyratoxydans</name>
    <dbReference type="NCBI Taxonomy" id="231438"/>
    <lineage>
        <taxon>Bacteria</taxon>
        <taxon>Pseudomonadati</taxon>
        <taxon>Thermodesulfobacteriota</taxon>
        <taxon>Desulfobacteria</taxon>
        <taxon>Desulfobacterales</taxon>
        <taxon>Desulfolunaceae</taxon>
        <taxon>Desulfoluna</taxon>
    </lineage>
</organism>
<evidence type="ECO:0000313" key="1">
    <source>
        <dbReference type="EMBL" id="VFQ45986.1"/>
    </source>
</evidence>
<reference evidence="1 2" key="1">
    <citation type="submission" date="2019-03" db="EMBL/GenBank/DDBJ databases">
        <authorList>
            <person name="Nijsse B."/>
        </authorList>
    </citation>
    <scope>NUCLEOTIDE SEQUENCE [LARGE SCALE GENOMIC DNA]</scope>
    <source>
        <strain evidence="1">Desulfoluna butyratoxydans MSL71</strain>
    </source>
</reference>
<protein>
    <submittedName>
        <fullName evidence="1">Uncharacterized protein</fullName>
    </submittedName>
</protein>
<gene>
    <name evidence="1" type="ORF">MSL71_36490</name>
</gene>
<proteinExistence type="predicted"/>
<dbReference type="RefSeq" id="WP_180143180.1">
    <property type="nucleotide sequence ID" value="NZ_CAADHO010000007.1"/>
</dbReference>
<keyword evidence="2" id="KW-1185">Reference proteome</keyword>